<dbReference type="EMBL" id="MU825938">
    <property type="protein sequence ID" value="KAJ7382105.1"/>
    <property type="molecule type" value="Genomic_DNA"/>
</dbReference>
<feature type="domain" description="D-isomer specific 2-hydroxyacid dehydrogenase catalytic" evidence="4">
    <location>
        <begin position="3"/>
        <end position="255"/>
    </location>
</feature>
<dbReference type="Pfam" id="PF02826">
    <property type="entry name" value="2-Hacid_dh_C"/>
    <property type="match status" value="1"/>
</dbReference>
<dbReference type="OrthoDB" id="298012at2759"/>
<dbReference type="InterPro" id="IPR036291">
    <property type="entry name" value="NAD(P)-bd_dom_sf"/>
</dbReference>
<evidence type="ECO:0000313" key="7">
    <source>
        <dbReference type="Proteomes" id="UP001163046"/>
    </source>
</evidence>
<dbReference type="InterPro" id="IPR006140">
    <property type="entry name" value="D-isomer_DH_NAD-bd"/>
</dbReference>
<name>A0A9W9ZIS5_9CNID</name>
<evidence type="ECO:0000313" key="6">
    <source>
        <dbReference type="EMBL" id="KAJ7382105.1"/>
    </source>
</evidence>
<dbReference type="PANTHER" id="PTHR10996">
    <property type="entry name" value="2-HYDROXYACID DEHYDROGENASE-RELATED"/>
    <property type="match status" value="1"/>
</dbReference>
<keyword evidence="2 3" id="KW-0560">Oxidoreductase</keyword>
<gene>
    <name evidence="6" type="ORF">OS493_036944</name>
</gene>
<dbReference type="Pfam" id="PF00389">
    <property type="entry name" value="2-Hacid_dh"/>
    <property type="match status" value="1"/>
</dbReference>
<comment type="caution">
    <text evidence="6">The sequence shown here is derived from an EMBL/GenBank/DDBJ whole genome shotgun (WGS) entry which is preliminary data.</text>
</comment>
<proteinExistence type="inferred from homology"/>
<dbReference type="GO" id="GO:0016618">
    <property type="term" value="F:hydroxypyruvate reductase [NAD(P)H] activity"/>
    <property type="evidence" value="ECO:0007669"/>
    <property type="project" value="TreeGrafter"/>
</dbReference>
<dbReference type="GO" id="GO:0005829">
    <property type="term" value="C:cytosol"/>
    <property type="evidence" value="ECO:0007669"/>
    <property type="project" value="TreeGrafter"/>
</dbReference>
<evidence type="ECO:0000256" key="3">
    <source>
        <dbReference type="RuleBase" id="RU003719"/>
    </source>
</evidence>
<dbReference type="PANTHER" id="PTHR10996:SF257">
    <property type="entry name" value="GLYOXYLATE REDUCTASE 1"/>
    <property type="match status" value="1"/>
</dbReference>
<dbReference type="FunFam" id="3.40.50.720:FF:000462">
    <property type="entry name" value="Glyoxylate reductase (NADP+)"/>
    <property type="match status" value="1"/>
</dbReference>
<dbReference type="InterPro" id="IPR029752">
    <property type="entry name" value="D-isomer_DH_CS1"/>
</dbReference>
<organism evidence="6 7">
    <name type="scientific">Desmophyllum pertusum</name>
    <dbReference type="NCBI Taxonomy" id="174260"/>
    <lineage>
        <taxon>Eukaryota</taxon>
        <taxon>Metazoa</taxon>
        <taxon>Cnidaria</taxon>
        <taxon>Anthozoa</taxon>
        <taxon>Hexacorallia</taxon>
        <taxon>Scleractinia</taxon>
        <taxon>Caryophylliina</taxon>
        <taxon>Caryophylliidae</taxon>
        <taxon>Desmophyllum</taxon>
    </lineage>
</organism>
<sequence>MTLGKETMDLLPNLKVISTSNTGVNHIDVEAATAHGIRVGHAPGHFLSDSVADFTFGLLLASARSIGYGNKLVPPGQQVTCSTLGIVGLGNIGRAVAERAIGFKMNILYHSRTRKEEMEKYLGLTFCSELKELLEESDFVVLCVPLTSETKNLITSKELGFMKSTATLINVGRGGTVNHDDLTSALQDGIIKAAALDVTEPPVLPTDHPLLNMSNVIITPHIAANTVNDFERAYFAALDNLKAGIKGEELPYSVN</sequence>
<dbReference type="Gene3D" id="3.40.50.720">
    <property type="entry name" value="NAD(P)-binding Rossmann-like Domain"/>
    <property type="match status" value="2"/>
</dbReference>
<feature type="domain" description="D-isomer specific 2-hydroxyacid dehydrogenase NAD-binding" evidence="5">
    <location>
        <begin position="72"/>
        <end position="223"/>
    </location>
</feature>
<dbReference type="InterPro" id="IPR050223">
    <property type="entry name" value="D-isomer_2-hydroxyacid_DH"/>
</dbReference>
<dbReference type="InterPro" id="IPR006139">
    <property type="entry name" value="D-isomer_2_OHA_DH_cat_dom"/>
</dbReference>
<evidence type="ECO:0000256" key="1">
    <source>
        <dbReference type="ARBA" id="ARBA00005854"/>
    </source>
</evidence>
<accession>A0A9W9ZIS5</accession>
<dbReference type="PROSITE" id="PS00065">
    <property type="entry name" value="D_2_HYDROXYACID_DH_1"/>
    <property type="match status" value="1"/>
</dbReference>
<evidence type="ECO:0000259" key="5">
    <source>
        <dbReference type="Pfam" id="PF02826"/>
    </source>
</evidence>
<keyword evidence="7" id="KW-1185">Reference proteome</keyword>
<protein>
    <recommendedName>
        <fullName evidence="8">Glyoxylate reductase</fullName>
    </recommendedName>
</protein>
<reference evidence="6" key="1">
    <citation type="submission" date="2023-01" db="EMBL/GenBank/DDBJ databases">
        <title>Genome assembly of the deep-sea coral Lophelia pertusa.</title>
        <authorList>
            <person name="Herrera S."/>
            <person name="Cordes E."/>
        </authorList>
    </citation>
    <scope>NUCLEOTIDE SEQUENCE</scope>
    <source>
        <strain evidence="6">USNM1676648</strain>
        <tissue evidence="6">Polyp</tissue>
    </source>
</reference>
<dbReference type="SUPFAM" id="SSF52283">
    <property type="entry name" value="Formate/glycerate dehydrogenase catalytic domain-like"/>
    <property type="match status" value="1"/>
</dbReference>
<evidence type="ECO:0000259" key="4">
    <source>
        <dbReference type="Pfam" id="PF00389"/>
    </source>
</evidence>
<evidence type="ECO:0008006" key="8">
    <source>
        <dbReference type="Google" id="ProtNLM"/>
    </source>
</evidence>
<dbReference type="AlphaFoldDB" id="A0A9W9ZIS5"/>
<comment type="similarity">
    <text evidence="1 3">Belongs to the D-isomer specific 2-hydroxyacid dehydrogenase family.</text>
</comment>
<dbReference type="GO" id="GO:0051287">
    <property type="term" value="F:NAD binding"/>
    <property type="evidence" value="ECO:0007669"/>
    <property type="project" value="InterPro"/>
</dbReference>
<evidence type="ECO:0000256" key="2">
    <source>
        <dbReference type="ARBA" id="ARBA00023002"/>
    </source>
</evidence>
<dbReference type="SUPFAM" id="SSF51735">
    <property type="entry name" value="NAD(P)-binding Rossmann-fold domains"/>
    <property type="match status" value="1"/>
</dbReference>
<dbReference type="Proteomes" id="UP001163046">
    <property type="component" value="Unassembled WGS sequence"/>
</dbReference>
<dbReference type="GO" id="GO:0030267">
    <property type="term" value="F:glyoxylate reductase (NADPH) activity"/>
    <property type="evidence" value="ECO:0007669"/>
    <property type="project" value="TreeGrafter"/>
</dbReference>